<dbReference type="EMBL" id="PCPH01000001">
    <property type="protein sequence ID" value="PRB92785.1"/>
    <property type="molecule type" value="Genomic_DNA"/>
</dbReference>
<keyword evidence="1 2" id="KW-0732">Signal</keyword>
<organism evidence="4 7">
    <name type="scientific">Chryseobacterium culicis</name>
    <dbReference type="NCBI Taxonomy" id="680127"/>
    <lineage>
        <taxon>Bacteria</taxon>
        <taxon>Pseudomonadati</taxon>
        <taxon>Bacteroidota</taxon>
        <taxon>Flavobacteriia</taxon>
        <taxon>Flavobacteriales</taxon>
        <taxon>Weeksellaceae</taxon>
        <taxon>Chryseobacterium group</taxon>
        <taxon>Chryseobacterium</taxon>
    </lineage>
</organism>
<dbReference type="NCBIfam" id="TIGR04183">
    <property type="entry name" value="Por_Secre_tail"/>
    <property type="match status" value="1"/>
</dbReference>
<evidence type="ECO:0000256" key="1">
    <source>
        <dbReference type="ARBA" id="ARBA00022729"/>
    </source>
</evidence>
<name>A0A2S9D2Q2_CHRCI</name>
<gene>
    <name evidence="4" type="ORF">CQ022_12555</name>
    <name evidence="5" type="ORF">CQ033_06225</name>
</gene>
<evidence type="ECO:0000313" key="4">
    <source>
        <dbReference type="EMBL" id="PRB87032.1"/>
    </source>
</evidence>
<evidence type="ECO:0000313" key="6">
    <source>
        <dbReference type="Proteomes" id="UP000238325"/>
    </source>
</evidence>
<comment type="caution">
    <text evidence="4">The sequence shown here is derived from an EMBL/GenBank/DDBJ whole genome shotgun (WGS) entry which is preliminary data.</text>
</comment>
<evidence type="ECO:0000313" key="7">
    <source>
        <dbReference type="Proteomes" id="UP000238534"/>
    </source>
</evidence>
<dbReference type="SUPFAM" id="SSF50998">
    <property type="entry name" value="Quinoprotein alcohol dehydrogenase-like"/>
    <property type="match status" value="1"/>
</dbReference>
<dbReference type="InterPro" id="IPR026444">
    <property type="entry name" value="Secre_tail"/>
</dbReference>
<reference evidence="6 7" key="1">
    <citation type="submission" date="2017-09" db="EMBL/GenBank/DDBJ databases">
        <title>Genomic, metabolic, and phenotypic characteristics of bacterial isolates from the natural microbiome of the model nematode Caenorhabditis elegans.</title>
        <authorList>
            <person name="Zimmermann J."/>
            <person name="Obeng N."/>
            <person name="Yang W."/>
            <person name="Obeng O."/>
            <person name="Kissoyan K."/>
            <person name="Pees B."/>
            <person name="Dirksen P."/>
            <person name="Hoppner M."/>
            <person name="Franke A."/>
            <person name="Rosenstiel P."/>
            <person name="Leippe M."/>
            <person name="Dierking K."/>
            <person name="Kaleta C."/>
            <person name="Schulenburg H."/>
        </authorList>
    </citation>
    <scope>NUCLEOTIDE SEQUENCE [LARGE SCALE GENOMIC DNA]</scope>
    <source>
        <strain evidence="4 7">MYb25</strain>
        <strain evidence="5 6">MYb44</strain>
    </source>
</reference>
<keyword evidence="6" id="KW-1185">Reference proteome</keyword>
<proteinExistence type="predicted"/>
<feature type="domain" description="Secretion system C-terminal sorting" evidence="3">
    <location>
        <begin position="439"/>
        <end position="507"/>
    </location>
</feature>
<dbReference type="InterPro" id="IPR011047">
    <property type="entry name" value="Quinoprotein_ADH-like_sf"/>
</dbReference>
<dbReference type="AlphaFoldDB" id="A0A2S9D2Q2"/>
<dbReference type="RefSeq" id="WP_105681702.1">
    <property type="nucleotide sequence ID" value="NZ_JBBGZD010000001.1"/>
</dbReference>
<protein>
    <submittedName>
        <fullName evidence="4">Secretion protein</fullName>
    </submittedName>
</protein>
<evidence type="ECO:0000256" key="2">
    <source>
        <dbReference type="SAM" id="SignalP"/>
    </source>
</evidence>
<sequence length="511" mass="55415">MRYLTSTFLFFTFSIITAQTAPPIQWQKALGGTQSEVANSTVQTSDGGYIMAGATSSNDGDANGNHGNGDSWIVKMNSSGNIQWQKSLGGSNHDNAQSIQQTTDGGYIVAGTSNSNDGDVTGNHGNDDYWVVKLDSNGNIQWQKSLGGSNSDTAQSIQQTADGGYIVAGSSHSNDGDVSGNQGGQDYWVVKLDSTGNIQWQKSLGGSDSDQLSSIQQTSDGGYIIAGTTVSTDGHITVSYGNNDFWVVKLDASGNIQWEKTLGNLADNMGYSVQQTFDGGYIAASTSYDLSNIENGLPDYWIIKLNSTGVIQWEKYLGGGLHDNAITIRQTPDWDYIVGGWTASNNGQVTGNHGNLDWWIVKLDPNGNLKWEKTLGGSDFEYLNSVELTNDNGYIISGSTLSTDGDVTGNHGLMDAWVVKLSPEQLGISESQKTVQPNLYPNPAKDFFYADHLPQESSIDIIDMSGRKIFSQKYHEKKIKINTNTFSEGIYMVQIKNKNKIILSKKITVNR</sequence>
<dbReference type="PANTHER" id="PTHR42754:SF1">
    <property type="entry name" value="LIPOPROTEIN"/>
    <property type="match status" value="1"/>
</dbReference>
<feature type="signal peptide" evidence="2">
    <location>
        <begin position="1"/>
        <end position="18"/>
    </location>
</feature>
<accession>A0A2S9D2Q2</accession>
<evidence type="ECO:0000259" key="3">
    <source>
        <dbReference type="Pfam" id="PF18962"/>
    </source>
</evidence>
<dbReference type="EMBL" id="PCPP01000001">
    <property type="protein sequence ID" value="PRB87032.1"/>
    <property type="molecule type" value="Genomic_DNA"/>
</dbReference>
<evidence type="ECO:0000313" key="5">
    <source>
        <dbReference type="EMBL" id="PRB92785.1"/>
    </source>
</evidence>
<dbReference type="Proteomes" id="UP000238534">
    <property type="component" value="Unassembled WGS sequence"/>
</dbReference>
<feature type="chain" id="PRO_5015649205" evidence="2">
    <location>
        <begin position="19"/>
        <end position="511"/>
    </location>
</feature>
<dbReference type="Pfam" id="PF18962">
    <property type="entry name" value="Por_Secre_tail"/>
    <property type="match status" value="1"/>
</dbReference>
<dbReference type="OrthoDB" id="9811934at2"/>
<dbReference type="PANTHER" id="PTHR42754">
    <property type="entry name" value="ENDOGLUCANASE"/>
    <property type="match status" value="1"/>
</dbReference>
<dbReference type="Proteomes" id="UP000238325">
    <property type="component" value="Unassembled WGS sequence"/>
</dbReference>